<feature type="region of interest" description="Disordered" evidence="1">
    <location>
        <begin position="53"/>
        <end position="87"/>
    </location>
</feature>
<dbReference type="PROSITE" id="PS51257">
    <property type="entry name" value="PROKAR_LIPOPROTEIN"/>
    <property type="match status" value="1"/>
</dbReference>
<organism evidence="3">
    <name type="scientific">Opuntia streptacantha</name>
    <name type="common">Prickly pear cactus</name>
    <name type="synonym">Opuntia cardona</name>
    <dbReference type="NCBI Taxonomy" id="393608"/>
    <lineage>
        <taxon>Eukaryota</taxon>
        <taxon>Viridiplantae</taxon>
        <taxon>Streptophyta</taxon>
        <taxon>Embryophyta</taxon>
        <taxon>Tracheophyta</taxon>
        <taxon>Spermatophyta</taxon>
        <taxon>Magnoliopsida</taxon>
        <taxon>eudicotyledons</taxon>
        <taxon>Gunneridae</taxon>
        <taxon>Pentapetalae</taxon>
        <taxon>Caryophyllales</taxon>
        <taxon>Cactineae</taxon>
        <taxon>Cactaceae</taxon>
        <taxon>Opuntioideae</taxon>
        <taxon>Opuntia</taxon>
    </lineage>
</organism>
<proteinExistence type="predicted"/>
<dbReference type="AlphaFoldDB" id="A0A7C9DFM4"/>
<evidence type="ECO:0000313" key="3">
    <source>
        <dbReference type="EMBL" id="MBA4642140.1"/>
    </source>
</evidence>
<keyword evidence="2" id="KW-0732">Signal</keyword>
<feature type="chain" id="PRO_5027633912" description="Secreted protein" evidence="2">
    <location>
        <begin position="32"/>
        <end position="117"/>
    </location>
</feature>
<protein>
    <recommendedName>
        <fullName evidence="4">Secreted protein</fullName>
    </recommendedName>
</protein>
<accession>A0A7C9DFM4</accession>
<feature type="signal peptide" evidence="2">
    <location>
        <begin position="1"/>
        <end position="31"/>
    </location>
</feature>
<feature type="compositionally biased region" description="Basic and acidic residues" evidence="1">
    <location>
        <begin position="59"/>
        <end position="74"/>
    </location>
</feature>
<dbReference type="EMBL" id="GISG01127332">
    <property type="protein sequence ID" value="MBA4642140.1"/>
    <property type="molecule type" value="Transcribed_RNA"/>
</dbReference>
<reference evidence="3" key="2">
    <citation type="submission" date="2020-07" db="EMBL/GenBank/DDBJ databases">
        <authorList>
            <person name="Vera ALvarez R."/>
            <person name="Arias-Moreno D.M."/>
            <person name="Jimenez-Jacinto V."/>
            <person name="Jimenez-Bremont J.F."/>
            <person name="Swaminathan K."/>
            <person name="Moose S.P."/>
            <person name="Guerrero-Gonzalez M.L."/>
            <person name="Marino-Ramirez L."/>
            <person name="Landsman D."/>
            <person name="Rodriguez-Kessler M."/>
            <person name="Delgado-Sanchez P."/>
        </authorList>
    </citation>
    <scope>NUCLEOTIDE SEQUENCE</scope>
    <source>
        <tissue evidence="3">Cladode</tissue>
    </source>
</reference>
<reference evidence="3" key="1">
    <citation type="journal article" date="2013" name="J. Plant Res.">
        <title>Effect of fungi and light on seed germination of three Opuntia species from semiarid lands of central Mexico.</title>
        <authorList>
            <person name="Delgado-Sanchez P."/>
            <person name="Jimenez-Bremont J.F."/>
            <person name="Guerrero-Gonzalez Mde L."/>
            <person name="Flores J."/>
        </authorList>
    </citation>
    <scope>NUCLEOTIDE SEQUENCE</scope>
    <source>
        <tissue evidence="3">Cladode</tissue>
    </source>
</reference>
<evidence type="ECO:0000256" key="1">
    <source>
        <dbReference type="SAM" id="MobiDB-lite"/>
    </source>
</evidence>
<sequence>MCSSLSRTLVQLVFDLCLVSLLPLSPNSSSSSSCLVVPAHDFLNKSPQMVAVPLPPSLDVKDRPNEDGQPDRKSNFSTPQHPLHLTLGTPTRSVRRHWWCHTRTLPTSGTRGQGWPI</sequence>
<evidence type="ECO:0000256" key="2">
    <source>
        <dbReference type="SAM" id="SignalP"/>
    </source>
</evidence>
<name>A0A7C9DFM4_OPUST</name>
<evidence type="ECO:0008006" key="4">
    <source>
        <dbReference type="Google" id="ProtNLM"/>
    </source>
</evidence>